<organism evidence="3 4">
    <name type="scientific">Microthlaspi erraticum</name>
    <dbReference type="NCBI Taxonomy" id="1685480"/>
    <lineage>
        <taxon>Eukaryota</taxon>
        <taxon>Viridiplantae</taxon>
        <taxon>Streptophyta</taxon>
        <taxon>Embryophyta</taxon>
        <taxon>Tracheophyta</taxon>
        <taxon>Spermatophyta</taxon>
        <taxon>Magnoliopsida</taxon>
        <taxon>eudicotyledons</taxon>
        <taxon>Gunneridae</taxon>
        <taxon>Pentapetalae</taxon>
        <taxon>rosids</taxon>
        <taxon>malvids</taxon>
        <taxon>Brassicales</taxon>
        <taxon>Brassicaceae</taxon>
        <taxon>Coluteocarpeae</taxon>
        <taxon>Microthlaspi</taxon>
    </lineage>
</organism>
<dbReference type="PANTHER" id="PTHR35493">
    <property type="entry name" value="STRUCTURAL MAINTENANCE OF CHROMOSOMES PROTEIN"/>
    <property type="match status" value="1"/>
</dbReference>
<protein>
    <submittedName>
        <fullName evidence="3">Uncharacterized protein</fullName>
    </submittedName>
</protein>
<feature type="region of interest" description="Disordered" evidence="2">
    <location>
        <begin position="1"/>
        <end position="55"/>
    </location>
</feature>
<accession>A0A6D2IEQ7</accession>
<dbReference type="EMBL" id="CACVBM020001054">
    <property type="protein sequence ID" value="CAA7027355.1"/>
    <property type="molecule type" value="Genomic_DNA"/>
</dbReference>
<feature type="compositionally biased region" description="Basic and acidic residues" evidence="2">
    <location>
        <begin position="271"/>
        <end position="280"/>
    </location>
</feature>
<dbReference type="PANTHER" id="PTHR35493:SF1">
    <property type="entry name" value="STRUCTURAL MAINTENANCE OF CHROMOSOMES PROTEIN"/>
    <property type="match status" value="1"/>
</dbReference>
<evidence type="ECO:0000256" key="2">
    <source>
        <dbReference type="SAM" id="MobiDB-lite"/>
    </source>
</evidence>
<dbReference type="OrthoDB" id="760436at2759"/>
<proteinExistence type="predicted"/>
<keyword evidence="4" id="KW-1185">Reference proteome</keyword>
<dbReference type="SUPFAM" id="SSF56327">
    <property type="entry name" value="LDH C-terminal domain-like"/>
    <property type="match status" value="1"/>
</dbReference>
<feature type="compositionally biased region" description="Basic and acidic residues" evidence="2">
    <location>
        <begin position="313"/>
        <end position="328"/>
    </location>
</feature>
<dbReference type="InterPro" id="IPR015955">
    <property type="entry name" value="Lactate_DH/Glyco_Ohase_4_C"/>
</dbReference>
<evidence type="ECO:0000256" key="1">
    <source>
        <dbReference type="SAM" id="Coils"/>
    </source>
</evidence>
<feature type="region of interest" description="Disordered" evidence="2">
    <location>
        <begin position="246"/>
        <end position="330"/>
    </location>
</feature>
<dbReference type="Proteomes" id="UP000467841">
    <property type="component" value="Unassembled WGS sequence"/>
</dbReference>
<evidence type="ECO:0000313" key="4">
    <source>
        <dbReference type="Proteomes" id="UP000467841"/>
    </source>
</evidence>
<comment type="caution">
    <text evidence="3">The sequence shown here is derived from an EMBL/GenBank/DDBJ whole genome shotgun (WGS) entry which is preliminary data.</text>
</comment>
<reference evidence="3" key="1">
    <citation type="submission" date="2020-01" db="EMBL/GenBank/DDBJ databases">
        <authorList>
            <person name="Mishra B."/>
        </authorList>
    </citation>
    <scope>NUCLEOTIDE SEQUENCE [LARGE SCALE GENOMIC DNA]</scope>
</reference>
<feature type="compositionally biased region" description="Low complexity" evidence="2">
    <location>
        <begin position="286"/>
        <end position="312"/>
    </location>
</feature>
<feature type="compositionally biased region" description="Low complexity" evidence="2">
    <location>
        <begin position="1"/>
        <end position="25"/>
    </location>
</feature>
<sequence>MAARYNSYDSRSSSSYSVNSDLSPSAELKKPSSSKAIVRSKPSYLTKTAKPDNPGKLTCMMKKLMEMKKTNSRTKLVIPEELKKIDTVKGGGGKSTLGTLQRKLFGKEKAKALTEVKGNTRTLSMVLRSERELLSMNKDQEMEISELQFQLEEKNREVEKLKDLCLKQREEIKSLKSAILFPDATNSQVQELNQARQIIPDLQKQVISHNGQLQCIAQDLAEVKANKCSSESCYWQAQTSSYDSLEFSSGSPDGLDLEDLNPCLTPYTKTKPKEFERVDSAEESLSGRSTVTTTTTTTGGKVRSSSTSVKLSRSSEGKSGQRSEERKGCLPALLGRNGVVAVTNVHMTDEETEKLQRSAKTILDMQSQLGV</sequence>
<dbReference type="GO" id="GO:0016616">
    <property type="term" value="F:oxidoreductase activity, acting on the CH-OH group of donors, NAD or NADP as acceptor"/>
    <property type="evidence" value="ECO:0007669"/>
    <property type="project" value="InterPro"/>
</dbReference>
<keyword evidence="1" id="KW-0175">Coiled coil</keyword>
<gene>
    <name evidence="3" type="ORF">MERR_LOCUS14590</name>
</gene>
<dbReference type="AlphaFoldDB" id="A0A6D2IEQ7"/>
<dbReference type="Gene3D" id="3.90.110.10">
    <property type="entry name" value="Lactate dehydrogenase/glycoside hydrolase, family 4, C-terminal"/>
    <property type="match status" value="1"/>
</dbReference>
<feature type="coiled-coil region" evidence="1">
    <location>
        <begin position="137"/>
        <end position="178"/>
    </location>
</feature>
<evidence type="ECO:0000313" key="3">
    <source>
        <dbReference type="EMBL" id="CAA7027355.1"/>
    </source>
</evidence>
<name>A0A6D2IEQ7_9BRAS</name>